<keyword evidence="2" id="KW-1185">Reference proteome</keyword>
<organism evidence="1 2">
    <name type="scientific">Richelia sinica FACHB-800</name>
    <dbReference type="NCBI Taxonomy" id="1357546"/>
    <lineage>
        <taxon>Bacteria</taxon>
        <taxon>Bacillati</taxon>
        <taxon>Cyanobacteriota</taxon>
        <taxon>Cyanophyceae</taxon>
        <taxon>Nostocales</taxon>
        <taxon>Nostocaceae</taxon>
        <taxon>Richelia</taxon>
    </lineage>
</organism>
<dbReference type="EMBL" id="CP021056">
    <property type="protein sequence ID" value="QXE22853.1"/>
    <property type="molecule type" value="Genomic_DNA"/>
</dbReference>
<accession>A0A975T7G6</accession>
<proteinExistence type="predicted"/>
<evidence type="ECO:0000313" key="1">
    <source>
        <dbReference type="EMBL" id="QXE22853.1"/>
    </source>
</evidence>
<reference evidence="1" key="1">
    <citation type="submission" date="2017-04" db="EMBL/GenBank/DDBJ databases">
        <title>Genome deletions in a multicellular cyanobacterial endosymbiont for morphological adaptation in marine diatoms.</title>
        <authorList>
            <person name="Wang Y."/>
            <person name="Gao H."/>
            <person name="Li R."/>
            <person name="Xu X."/>
        </authorList>
    </citation>
    <scope>NUCLEOTIDE SEQUENCE</scope>
    <source>
        <strain evidence="1">FACHB 800</strain>
    </source>
</reference>
<protein>
    <submittedName>
        <fullName evidence="1">Uncharacterized protein</fullName>
    </submittedName>
</protein>
<gene>
    <name evidence="1" type="ORF">B6N60_01539</name>
</gene>
<dbReference type="AlphaFoldDB" id="A0A975T7G6"/>
<dbReference type="KEGG" id="rsin:B6N60_01539"/>
<name>A0A975T7G6_9NOST</name>
<dbReference type="Proteomes" id="UP000683511">
    <property type="component" value="Chromosome"/>
</dbReference>
<evidence type="ECO:0000313" key="2">
    <source>
        <dbReference type="Proteomes" id="UP000683511"/>
    </source>
</evidence>
<sequence length="36" mass="4276">MQEVYLTSYKKDKVCGNRWKFSPETVDTKISMKKCC</sequence>